<keyword evidence="2" id="KW-0902">Two-component regulatory system</keyword>
<dbReference type="GO" id="GO:0000156">
    <property type="term" value="F:phosphorelay response regulator activity"/>
    <property type="evidence" value="ECO:0007669"/>
    <property type="project" value="TreeGrafter"/>
</dbReference>
<proteinExistence type="predicted"/>
<dbReference type="Pfam" id="PF00072">
    <property type="entry name" value="Response_reg"/>
    <property type="match status" value="1"/>
</dbReference>
<evidence type="ECO:0000256" key="4">
    <source>
        <dbReference type="ARBA" id="ARBA00023125"/>
    </source>
</evidence>
<dbReference type="OrthoDB" id="7191169at2"/>
<dbReference type="InterPro" id="IPR011006">
    <property type="entry name" value="CheY-like_superfamily"/>
</dbReference>
<dbReference type="Proteomes" id="UP000006512">
    <property type="component" value="Unassembled WGS sequence"/>
</dbReference>
<dbReference type="HOGENOM" id="CLU_000445_30_1_5"/>
<dbReference type="eggNOG" id="COG0745">
    <property type="taxonomic scope" value="Bacteria"/>
</dbReference>
<dbReference type="SMART" id="SM00862">
    <property type="entry name" value="Trans_reg_C"/>
    <property type="match status" value="1"/>
</dbReference>
<dbReference type="GO" id="GO:0000976">
    <property type="term" value="F:transcription cis-regulatory region binding"/>
    <property type="evidence" value="ECO:0007669"/>
    <property type="project" value="TreeGrafter"/>
</dbReference>
<dbReference type="PROSITE" id="PS51755">
    <property type="entry name" value="OMPR_PHOB"/>
    <property type="match status" value="1"/>
</dbReference>
<dbReference type="SMART" id="SM00448">
    <property type="entry name" value="REC"/>
    <property type="match status" value="1"/>
</dbReference>
<dbReference type="Gene3D" id="6.10.250.690">
    <property type="match status" value="1"/>
</dbReference>
<dbReference type="GO" id="GO:0005829">
    <property type="term" value="C:cytosol"/>
    <property type="evidence" value="ECO:0007669"/>
    <property type="project" value="TreeGrafter"/>
</dbReference>
<evidence type="ECO:0000256" key="3">
    <source>
        <dbReference type="ARBA" id="ARBA00023015"/>
    </source>
</evidence>
<keyword evidence="5" id="KW-0804">Transcription</keyword>
<evidence type="ECO:0000259" key="8">
    <source>
        <dbReference type="PROSITE" id="PS50110"/>
    </source>
</evidence>
<dbReference type="Gene3D" id="3.40.50.2300">
    <property type="match status" value="1"/>
</dbReference>
<dbReference type="InterPro" id="IPR039420">
    <property type="entry name" value="WalR-like"/>
</dbReference>
<evidence type="ECO:0000313" key="10">
    <source>
        <dbReference type="EMBL" id="EGF93632.1"/>
    </source>
</evidence>
<name>F4QGF1_9CAUL</name>
<evidence type="ECO:0000256" key="7">
    <source>
        <dbReference type="PROSITE-ProRule" id="PRU01091"/>
    </source>
</evidence>
<evidence type="ECO:0000259" key="9">
    <source>
        <dbReference type="PROSITE" id="PS51755"/>
    </source>
</evidence>
<dbReference type="AlphaFoldDB" id="F4QGF1"/>
<gene>
    <name evidence="10" type="ORF">ABI_20730</name>
</gene>
<organism evidence="10 11">
    <name type="scientific">Asticcacaulis biprosthecium C19</name>
    <dbReference type="NCBI Taxonomy" id="715226"/>
    <lineage>
        <taxon>Bacteria</taxon>
        <taxon>Pseudomonadati</taxon>
        <taxon>Pseudomonadota</taxon>
        <taxon>Alphaproteobacteria</taxon>
        <taxon>Caulobacterales</taxon>
        <taxon>Caulobacteraceae</taxon>
        <taxon>Asticcacaulis</taxon>
    </lineage>
</organism>
<sequence>MTDTAILLIEDEASNADIISSVLRKEGFAVTWAETGQKGLAAAGMTPYDLIVLDRMLPDISGMDIITRLRSAGVETPILMLSALSRSENRSEGLEGGADDYLGKPFEDHELTARIRALLRRSRNQVHSAVMLYGDIELHVKSRTAHRQGVHLALSPKEFEILKLLMEHAGDIVTRDMLLKEVWHLNFDPQTNVIDVNMSRLRHRLEDDFATPCLETVRGAGFRLIAPTVKEFKS</sequence>
<accession>F4QGF1</accession>
<dbReference type="GO" id="GO:0006355">
    <property type="term" value="P:regulation of DNA-templated transcription"/>
    <property type="evidence" value="ECO:0007669"/>
    <property type="project" value="InterPro"/>
</dbReference>
<protein>
    <submittedName>
        <fullName evidence="10">Response regulator</fullName>
    </submittedName>
</protein>
<dbReference type="Gene3D" id="1.10.10.10">
    <property type="entry name" value="Winged helix-like DNA-binding domain superfamily/Winged helix DNA-binding domain"/>
    <property type="match status" value="1"/>
</dbReference>
<dbReference type="Pfam" id="PF00486">
    <property type="entry name" value="Trans_reg_C"/>
    <property type="match status" value="1"/>
</dbReference>
<evidence type="ECO:0000256" key="2">
    <source>
        <dbReference type="ARBA" id="ARBA00023012"/>
    </source>
</evidence>
<dbReference type="RefSeq" id="WP_006272833.1">
    <property type="nucleotide sequence ID" value="NZ_GL883077.1"/>
</dbReference>
<dbReference type="CDD" id="cd00383">
    <property type="entry name" value="trans_reg_C"/>
    <property type="match status" value="1"/>
</dbReference>
<dbReference type="PROSITE" id="PS50110">
    <property type="entry name" value="RESPONSE_REGULATORY"/>
    <property type="match status" value="1"/>
</dbReference>
<keyword evidence="1 6" id="KW-0597">Phosphoprotein</keyword>
<evidence type="ECO:0000313" key="11">
    <source>
        <dbReference type="Proteomes" id="UP000006512"/>
    </source>
</evidence>
<dbReference type="STRING" id="715226.ABI_20730"/>
<dbReference type="PANTHER" id="PTHR48111:SF22">
    <property type="entry name" value="REGULATOR OF RPOS"/>
    <property type="match status" value="1"/>
</dbReference>
<dbReference type="InterPro" id="IPR001867">
    <property type="entry name" value="OmpR/PhoB-type_DNA-bd"/>
</dbReference>
<dbReference type="SUPFAM" id="SSF52172">
    <property type="entry name" value="CheY-like"/>
    <property type="match status" value="1"/>
</dbReference>
<dbReference type="PANTHER" id="PTHR48111">
    <property type="entry name" value="REGULATOR OF RPOS"/>
    <property type="match status" value="1"/>
</dbReference>
<keyword evidence="3" id="KW-0805">Transcription regulation</keyword>
<keyword evidence="11" id="KW-1185">Reference proteome</keyword>
<dbReference type="EMBL" id="GL883077">
    <property type="protein sequence ID" value="EGF93632.1"/>
    <property type="molecule type" value="Genomic_DNA"/>
</dbReference>
<dbReference type="GO" id="GO:0032993">
    <property type="term" value="C:protein-DNA complex"/>
    <property type="evidence" value="ECO:0007669"/>
    <property type="project" value="TreeGrafter"/>
</dbReference>
<reference evidence="11" key="1">
    <citation type="submission" date="2011-03" db="EMBL/GenBank/DDBJ databases">
        <title>Draft genome sequence of Brevundimonas diminuta.</title>
        <authorList>
            <person name="Brown P.J.B."/>
            <person name="Buechlein A."/>
            <person name="Hemmerich C."/>
            <person name="Brun Y.V."/>
        </authorList>
    </citation>
    <scope>NUCLEOTIDE SEQUENCE [LARGE SCALE GENOMIC DNA]</scope>
    <source>
        <strain evidence="11">C19</strain>
    </source>
</reference>
<evidence type="ECO:0000256" key="5">
    <source>
        <dbReference type="ARBA" id="ARBA00023163"/>
    </source>
</evidence>
<evidence type="ECO:0000256" key="1">
    <source>
        <dbReference type="ARBA" id="ARBA00022553"/>
    </source>
</evidence>
<feature type="domain" description="Response regulatory" evidence="8">
    <location>
        <begin position="5"/>
        <end position="119"/>
    </location>
</feature>
<feature type="domain" description="OmpR/PhoB-type" evidence="9">
    <location>
        <begin position="128"/>
        <end position="226"/>
    </location>
</feature>
<keyword evidence="4 7" id="KW-0238">DNA-binding</keyword>
<feature type="modified residue" description="4-aspartylphosphate" evidence="6">
    <location>
        <position position="54"/>
    </location>
</feature>
<evidence type="ECO:0000256" key="6">
    <source>
        <dbReference type="PROSITE-ProRule" id="PRU00169"/>
    </source>
</evidence>
<dbReference type="InterPro" id="IPR036388">
    <property type="entry name" value="WH-like_DNA-bd_sf"/>
</dbReference>
<feature type="DNA-binding region" description="OmpR/PhoB-type" evidence="7">
    <location>
        <begin position="128"/>
        <end position="226"/>
    </location>
</feature>
<dbReference type="InterPro" id="IPR001789">
    <property type="entry name" value="Sig_transdc_resp-reg_receiver"/>
</dbReference>